<feature type="transmembrane region" description="Helical" evidence="2">
    <location>
        <begin position="14"/>
        <end position="36"/>
    </location>
</feature>
<gene>
    <name evidence="3" type="ORF">GDO81_026356</name>
</gene>
<evidence type="ECO:0000313" key="3">
    <source>
        <dbReference type="EMBL" id="KAG8542640.1"/>
    </source>
</evidence>
<name>A0AAV6Z5X2_ENGPU</name>
<evidence type="ECO:0000313" key="4">
    <source>
        <dbReference type="Proteomes" id="UP000824782"/>
    </source>
</evidence>
<dbReference type="EMBL" id="WNYA01004659">
    <property type="protein sequence ID" value="KAG8542640.1"/>
    <property type="molecule type" value="Genomic_DNA"/>
</dbReference>
<evidence type="ECO:0000256" key="1">
    <source>
        <dbReference type="SAM" id="MobiDB-lite"/>
    </source>
</evidence>
<proteinExistence type="predicted"/>
<keyword evidence="2" id="KW-0472">Membrane</keyword>
<feature type="region of interest" description="Disordered" evidence="1">
    <location>
        <begin position="43"/>
        <end position="77"/>
    </location>
</feature>
<evidence type="ECO:0000256" key="2">
    <source>
        <dbReference type="SAM" id="Phobius"/>
    </source>
</evidence>
<reference evidence="3" key="1">
    <citation type="thesis" date="2020" institute="ProQuest LLC" country="789 East Eisenhower Parkway, Ann Arbor, MI, USA">
        <title>Comparative Genomics and Chromosome Evolution.</title>
        <authorList>
            <person name="Mudd A.B."/>
        </authorList>
    </citation>
    <scope>NUCLEOTIDE SEQUENCE</scope>
    <source>
        <strain evidence="3">237g6f4</strain>
        <tissue evidence="3">Blood</tissue>
    </source>
</reference>
<organism evidence="3 4">
    <name type="scientific">Engystomops pustulosus</name>
    <name type="common">Tungara frog</name>
    <name type="synonym">Physalaemus pustulosus</name>
    <dbReference type="NCBI Taxonomy" id="76066"/>
    <lineage>
        <taxon>Eukaryota</taxon>
        <taxon>Metazoa</taxon>
        <taxon>Chordata</taxon>
        <taxon>Craniata</taxon>
        <taxon>Vertebrata</taxon>
        <taxon>Euteleostomi</taxon>
        <taxon>Amphibia</taxon>
        <taxon>Batrachia</taxon>
        <taxon>Anura</taxon>
        <taxon>Neobatrachia</taxon>
        <taxon>Hyloidea</taxon>
        <taxon>Leptodactylidae</taxon>
        <taxon>Leiuperinae</taxon>
        <taxon>Engystomops</taxon>
    </lineage>
</organism>
<protein>
    <submittedName>
        <fullName evidence="3">Uncharacterized protein</fullName>
    </submittedName>
</protein>
<keyword evidence="2" id="KW-1133">Transmembrane helix</keyword>
<dbReference type="Proteomes" id="UP000824782">
    <property type="component" value="Unassembled WGS sequence"/>
</dbReference>
<keyword evidence="2" id="KW-0812">Transmembrane</keyword>
<dbReference type="AlphaFoldDB" id="A0AAV6Z5X2"/>
<keyword evidence="4" id="KW-1185">Reference proteome</keyword>
<comment type="caution">
    <text evidence="3">The sequence shown here is derived from an EMBL/GenBank/DDBJ whole genome shotgun (WGS) entry which is preliminary data.</text>
</comment>
<sequence>MAGLGTWRVGVEGVAVMVLVVDAGLVTSPYSLIVLLGRGKTQEATGSPGPGTLQPGGSVQDLPKPSSTSAQCHQQDHPSFSTKTTLWALTLTLPPWICSSTLDLLLGQTIGKSWSSEVASLDSALQICIHLREQLIRMAVP</sequence>
<accession>A0AAV6Z5X2</accession>
<feature type="compositionally biased region" description="Polar residues" evidence="1">
    <location>
        <begin position="65"/>
        <end position="77"/>
    </location>
</feature>